<dbReference type="KEGG" id="naci:NUH88_02965"/>
<keyword evidence="3" id="KW-1185">Reference proteome</keyword>
<dbReference type="PANTHER" id="PTHR35563:SF2">
    <property type="entry name" value="BARREL METAL-DEPENDENT HYDROLASE, PUTATIVE (AFU_ORTHOLOGUE AFUA_1G16240)-RELATED"/>
    <property type="match status" value="1"/>
</dbReference>
<protein>
    <submittedName>
        <fullName evidence="2">Amidohydrolase family protein</fullName>
    </submittedName>
</protein>
<dbReference type="GO" id="GO:0016787">
    <property type="term" value="F:hydrolase activity"/>
    <property type="evidence" value="ECO:0007669"/>
    <property type="project" value="InterPro"/>
</dbReference>
<dbReference type="RefSeq" id="WP_257769873.1">
    <property type="nucleotide sequence ID" value="NZ_CP102480.1"/>
</dbReference>
<proteinExistence type="predicted"/>
<dbReference type="InterPro" id="IPR006680">
    <property type="entry name" value="Amidohydro-rel"/>
</dbReference>
<name>A0A9J7ATN5_9PROT</name>
<dbReference type="PANTHER" id="PTHR35563">
    <property type="entry name" value="BARREL METAL-DEPENDENT HYDROLASE, PUTATIVE (AFU_ORTHOLOGUE AFUA_1G16240)-RELATED"/>
    <property type="match status" value="1"/>
</dbReference>
<organism evidence="2 3">
    <name type="scientific">Nisaea acidiphila</name>
    <dbReference type="NCBI Taxonomy" id="1862145"/>
    <lineage>
        <taxon>Bacteria</taxon>
        <taxon>Pseudomonadati</taxon>
        <taxon>Pseudomonadota</taxon>
        <taxon>Alphaproteobacteria</taxon>
        <taxon>Rhodospirillales</taxon>
        <taxon>Thalassobaculaceae</taxon>
        <taxon>Nisaea</taxon>
    </lineage>
</organism>
<dbReference type="SUPFAM" id="SSF51556">
    <property type="entry name" value="Metallo-dependent hydrolases"/>
    <property type="match status" value="1"/>
</dbReference>
<dbReference type="Proteomes" id="UP001060336">
    <property type="component" value="Chromosome"/>
</dbReference>
<accession>A0A9J7ATN5</accession>
<dbReference type="Gene3D" id="3.20.20.140">
    <property type="entry name" value="Metal-dependent hydrolases"/>
    <property type="match status" value="1"/>
</dbReference>
<gene>
    <name evidence="2" type="ORF">NUH88_02965</name>
</gene>
<sequence>MTLAAAIDCHMHIFGSAEAYPFDPERRYAPAPAEAERYWTSLAGTPVCRAVIVQPSVYGTDNSCLLDALASMSGRARGVAVLQPEDLDDAVLAGLHASGVRGLRLNTLSNPTGGRPLEETLVEIDAALAGSGWHIQVFCAPRDFDFLTKQQQNLSGALVLDHFGFLPPDSRESERAALLRLVGEGAWIKLSGTDRLTRGNDAAWFADLANEIAEVASDRILWGSDWPHTPLHTDPLPDPAESVPSRDVDTGGLFHAAKTWFPDAGIARKCFLENPAWLYDFPI</sequence>
<dbReference type="InterPro" id="IPR052358">
    <property type="entry name" value="Aro_Compnd_Degr_Hydrolases"/>
</dbReference>
<dbReference type="EMBL" id="CP102480">
    <property type="protein sequence ID" value="UUX50663.1"/>
    <property type="molecule type" value="Genomic_DNA"/>
</dbReference>
<dbReference type="AlphaFoldDB" id="A0A9J7ATN5"/>
<reference evidence="2" key="1">
    <citation type="submission" date="2022-08" db="EMBL/GenBank/DDBJ databases">
        <title>Nisaea acidiphila sp. nov., isolated from a marine algal debris and emended description of the genus Nisaea Urios et al. 2008.</title>
        <authorList>
            <person name="Kwon K."/>
        </authorList>
    </citation>
    <scope>NUCLEOTIDE SEQUENCE</scope>
    <source>
        <strain evidence="2">MEBiC11861</strain>
    </source>
</reference>
<feature type="domain" description="Amidohydrolase-related" evidence="1">
    <location>
        <begin position="7"/>
        <end position="281"/>
    </location>
</feature>
<evidence type="ECO:0000313" key="3">
    <source>
        <dbReference type="Proteomes" id="UP001060336"/>
    </source>
</evidence>
<dbReference type="Pfam" id="PF04909">
    <property type="entry name" value="Amidohydro_2"/>
    <property type="match status" value="1"/>
</dbReference>
<dbReference type="InterPro" id="IPR032466">
    <property type="entry name" value="Metal_Hydrolase"/>
</dbReference>
<evidence type="ECO:0000259" key="1">
    <source>
        <dbReference type="Pfam" id="PF04909"/>
    </source>
</evidence>
<evidence type="ECO:0000313" key="2">
    <source>
        <dbReference type="EMBL" id="UUX50663.1"/>
    </source>
</evidence>